<evidence type="ECO:0000259" key="1">
    <source>
        <dbReference type="Pfam" id="PF18029"/>
    </source>
</evidence>
<dbReference type="Proteomes" id="UP001589750">
    <property type="component" value="Unassembled WGS sequence"/>
</dbReference>
<dbReference type="RefSeq" id="WP_140011442.1">
    <property type="nucleotide sequence ID" value="NZ_JBHMDG010000011.1"/>
</dbReference>
<dbReference type="SUPFAM" id="SSF54593">
    <property type="entry name" value="Glyoxalase/Bleomycin resistance protein/Dihydroxybiphenyl dioxygenase"/>
    <property type="match status" value="2"/>
</dbReference>
<sequence>MSLVTWQDLCLDALDVDAQARFWSAASGLSVADPAPPARLAGPTPGHTLWVNPVDRPHVVKNRTHLDIDCGSVEELVALGARVLAPAAETGLGWTVMADPEDNEFCAFVRTPEALPAYRLHGIGVDCVDPAAQARWWGDLFGVDPVHEVDGGDWWTLAGVAADDRMTLDFNTVPEPRTQPNRLHWDVVGRVDELLARGASYVGDQPDWTVLADPEGNEFCVFPPE</sequence>
<reference evidence="2 3" key="1">
    <citation type="submission" date="2024-09" db="EMBL/GenBank/DDBJ databases">
        <authorList>
            <person name="Sun Q."/>
            <person name="Mori K."/>
        </authorList>
    </citation>
    <scope>NUCLEOTIDE SEQUENCE [LARGE SCALE GENOMIC DNA]</scope>
    <source>
        <strain evidence="2 3">JCM 9626</strain>
    </source>
</reference>
<feature type="domain" description="Glyoxalase-like" evidence="1">
    <location>
        <begin position="9"/>
        <end position="107"/>
    </location>
</feature>
<dbReference type="PANTHER" id="PTHR35908:SF1">
    <property type="entry name" value="CONSERVED PROTEIN"/>
    <property type="match status" value="1"/>
</dbReference>
<accession>A0ABV5KB01</accession>
<dbReference type="Gene3D" id="3.10.180.10">
    <property type="entry name" value="2,3-Dihydroxybiphenyl 1,2-Dioxygenase, domain 1"/>
    <property type="match status" value="2"/>
</dbReference>
<dbReference type="PANTHER" id="PTHR35908">
    <property type="entry name" value="HYPOTHETICAL FUSION PROTEIN"/>
    <property type="match status" value="1"/>
</dbReference>
<protein>
    <submittedName>
        <fullName evidence="2">VOC family protein</fullName>
    </submittedName>
</protein>
<organism evidence="2 3">
    <name type="scientific">Nocardioides plantarum</name>
    <dbReference type="NCBI Taxonomy" id="29299"/>
    <lineage>
        <taxon>Bacteria</taxon>
        <taxon>Bacillati</taxon>
        <taxon>Actinomycetota</taxon>
        <taxon>Actinomycetes</taxon>
        <taxon>Propionibacteriales</taxon>
        <taxon>Nocardioidaceae</taxon>
        <taxon>Nocardioides</taxon>
    </lineage>
</organism>
<dbReference type="CDD" id="cd06587">
    <property type="entry name" value="VOC"/>
    <property type="match status" value="1"/>
</dbReference>
<gene>
    <name evidence="2" type="ORF">ACFFRI_09480</name>
</gene>
<evidence type="ECO:0000313" key="2">
    <source>
        <dbReference type="EMBL" id="MFB9313273.1"/>
    </source>
</evidence>
<dbReference type="InterPro" id="IPR029068">
    <property type="entry name" value="Glyas_Bleomycin-R_OHBP_Dase"/>
</dbReference>
<dbReference type="Pfam" id="PF18029">
    <property type="entry name" value="Glyoxalase_6"/>
    <property type="match status" value="2"/>
</dbReference>
<dbReference type="EMBL" id="JBHMDG010000011">
    <property type="protein sequence ID" value="MFB9313273.1"/>
    <property type="molecule type" value="Genomic_DNA"/>
</dbReference>
<evidence type="ECO:0000313" key="3">
    <source>
        <dbReference type="Proteomes" id="UP001589750"/>
    </source>
</evidence>
<name>A0ABV5KB01_9ACTN</name>
<feature type="domain" description="Glyoxalase-like" evidence="1">
    <location>
        <begin position="123"/>
        <end position="222"/>
    </location>
</feature>
<proteinExistence type="predicted"/>
<keyword evidence="3" id="KW-1185">Reference proteome</keyword>
<dbReference type="InterPro" id="IPR041581">
    <property type="entry name" value="Glyoxalase_6"/>
</dbReference>
<comment type="caution">
    <text evidence="2">The sequence shown here is derived from an EMBL/GenBank/DDBJ whole genome shotgun (WGS) entry which is preliminary data.</text>
</comment>